<comment type="caution">
    <text evidence="1">The sequence shown here is derived from an EMBL/GenBank/DDBJ whole genome shotgun (WGS) entry which is preliminary data.</text>
</comment>
<dbReference type="EMBL" id="JEMA01000910">
    <property type="protein sequence ID" value="KYF64481.1"/>
    <property type="molecule type" value="Genomic_DNA"/>
</dbReference>
<sequence>MTAYPRPSTPEPITYSHAADDGTPISGATVTVRIRRSDGLWYDWADGTYAARGSVAQLDEPMSEIDEPGTYEATWPGGAAERYQAFVEADGVVVASVELVVGGLAAPGDAMTLAAGAVDEAALDASAVAEVQAGLATAAALAEVASDAEIARKALDNRQEVDAVGGGRCITYDDDGTTPWRTRTLRDGSGNAITLGAGVPARRGAPT</sequence>
<dbReference type="Proteomes" id="UP000075260">
    <property type="component" value="Unassembled WGS sequence"/>
</dbReference>
<protein>
    <submittedName>
        <fullName evidence="1">Uncharacterized protein</fullName>
    </submittedName>
</protein>
<dbReference type="RefSeq" id="WP_061611686.1">
    <property type="nucleotide sequence ID" value="NZ_JEMA01000910.1"/>
</dbReference>
<reference evidence="1 2" key="1">
    <citation type="submission" date="2014-02" db="EMBL/GenBank/DDBJ databases">
        <title>The small core and large imbalanced accessory genome model reveals a collaborative survival strategy of Sorangium cellulosum strains in nature.</title>
        <authorList>
            <person name="Han K."/>
            <person name="Peng R."/>
            <person name="Blom J."/>
            <person name="Li Y.-Z."/>
        </authorList>
    </citation>
    <scope>NUCLEOTIDE SEQUENCE [LARGE SCALE GENOMIC DNA]</scope>
    <source>
        <strain evidence="1 2">So0008-312</strain>
    </source>
</reference>
<evidence type="ECO:0000313" key="2">
    <source>
        <dbReference type="Proteomes" id="UP000075260"/>
    </source>
</evidence>
<accession>A0A150Q952</accession>
<gene>
    <name evidence="1" type="ORF">BE15_09565</name>
</gene>
<evidence type="ECO:0000313" key="1">
    <source>
        <dbReference type="EMBL" id="KYF64481.1"/>
    </source>
</evidence>
<name>A0A150Q952_SORCE</name>
<dbReference type="AlphaFoldDB" id="A0A150Q952"/>
<organism evidence="1 2">
    <name type="scientific">Sorangium cellulosum</name>
    <name type="common">Polyangium cellulosum</name>
    <dbReference type="NCBI Taxonomy" id="56"/>
    <lineage>
        <taxon>Bacteria</taxon>
        <taxon>Pseudomonadati</taxon>
        <taxon>Myxococcota</taxon>
        <taxon>Polyangia</taxon>
        <taxon>Polyangiales</taxon>
        <taxon>Polyangiaceae</taxon>
        <taxon>Sorangium</taxon>
    </lineage>
</organism>
<proteinExistence type="predicted"/>